<keyword evidence="3" id="KW-0378">Hydrolase</keyword>
<dbReference type="SUPFAM" id="SSF51445">
    <property type="entry name" value="(Trans)glycosidases"/>
    <property type="match status" value="1"/>
</dbReference>
<name>A0A0D2D5S3_9EURO</name>
<dbReference type="InterPro" id="IPR017853">
    <property type="entry name" value="GH"/>
</dbReference>
<evidence type="ECO:0000256" key="1">
    <source>
        <dbReference type="ARBA" id="ARBA00000829"/>
    </source>
</evidence>
<dbReference type="Gene3D" id="2.60.40.10">
    <property type="entry name" value="Immunoglobulins"/>
    <property type="match status" value="1"/>
</dbReference>
<dbReference type="GO" id="GO:0004567">
    <property type="term" value="F:beta-mannosidase activity"/>
    <property type="evidence" value="ECO:0007669"/>
    <property type="project" value="UniProtKB-EC"/>
</dbReference>
<feature type="domain" description="Glycoside hydrolase family 2 immunoglobulin-like beta-sandwich" evidence="5">
    <location>
        <begin position="221"/>
        <end position="326"/>
    </location>
</feature>
<dbReference type="Gene3D" id="3.20.20.80">
    <property type="entry name" value="Glycosidases"/>
    <property type="match status" value="1"/>
</dbReference>
<dbReference type="OrthoDB" id="2866996at2759"/>
<dbReference type="FunFam" id="3.20.20.80:FF:000050">
    <property type="entry name" value="Beta-mannosidase B"/>
    <property type="match status" value="1"/>
</dbReference>
<dbReference type="InterPro" id="IPR006102">
    <property type="entry name" value="Ig-like_GH2"/>
</dbReference>
<dbReference type="SUPFAM" id="SSF49785">
    <property type="entry name" value="Galactose-binding domain-like"/>
    <property type="match status" value="1"/>
</dbReference>
<organism evidence="7 8">
    <name type="scientific">Exophiala oligosperma</name>
    <dbReference type="NCBI Taxonomy" id="215243"/>
    <lineage>
        <taxon>Eukaryota</taxon>
        <taxon>Fungi</taxon>
        <taxon>Dikarya</taxon>
        <taxon>Ascomycota</taxon>
        <taxon>Pezizomycotina</taxon>
        <taxon>Eurotiomycetes</taxon>
        <taxon>Chaetothyriomycetidae</taxon>
        <taxon>Chaetothyriales</taxon>
        <taxon>Herpotrichiellaceae</taxon>
        <taxon>Exophiala</taxon>
    </lineage>
</organism>
<dbReference type="AlphaFoldDB" id="A0A0D2D5S3"/>
<dbReference type="EC" id="3.2.1.25" evidence="2"/>
<sequence length="899" mass="101807">MLRKVIDLSSDWRYRSALDSPGSPATATSIWRACRSLPTEIHLDLLNDKLIPDPFVGKNEEALQWVGEMKWEYETSLSIPIEAFQSDARAVLVMEGLDTFATVTLNEKTILESANAFIAHRLELTRAMFDTADDNGFQSSSNSDDAASVVTGSLRIVFDNAERRGLEIKEQHPEHDWFTFGSGTTRLATRKPQYHYGWDWGPKLMTCGPWKPIYLEYFTSRIADVAISSSLSTDLQDAVVTVSVEVDGPAEQVAVDLLLHGNVIHHEVTTVREKVGLVQIKVAGPELWWPHNLGPATMYSIRVFLSTAQANDLLHVDQLEKSFGIRKIELVQRKLEDQDGTSFFFKVNNIPVFAAGSCWIPADSFVSRISQRRYEEWIQLARDCNQNMIRVWGGGVYESPAFYDACDQQGMLVWQDFMFACGNFPAHPEFRAQIAVEAEQNVRRLRHHPSIVLWCGNNEDYVIYPLRRIQYDATETSPEAILKSIFPARYFYEHALPNICADLTPDTPYWPGSPFGGDMVNSQLEGDIHQWHVWHLDMFPYQDYPRLSGRFVSEFGMQSLPCLETTMEFFPADATSATLENNVLENTFLNWHNKMPDGHDRICHYGRANISFGASSLAEVIYNTQLIQAETVATAYRSWRRLWQGPRKEYCGGALVWQLNDCWPVTSWAIADYYLRPKMAYWAMKRECAAVTGGLSRIVKDGAERTLEYWAANMTQTGVTVDITIRAWLVTTGERILERKLHNRMSLAPNRSIDLGSLAIDDMNLPRTQQHRDIAFALSLDFQDSSNDTPKSVQAINFHEPLREVPFPSDKTKVDLRISQSAMGISVQAKAAVPIKGLLIEVDGDSTAKWDDNGIDLMPGQVAELRYLGQSLRPGQEDRLRARWLGGYLDQSSDLRASL</sequence>
<evidence type="ECO:0000259" key="5">
    <source>
        <dbReference type="Pfam" id="PF00703"/>
    </source>
</evidence>
<dbReference type="Gene3D" id="2.60.120.260">
    <property type="entry name" value="Galactose-binding domain-like"/>
    <property type="match status" value="1"/>
</dbReference>
<dbReference type="EMBL" id="KN847342">
    <property type="protein sequence ID" value="KIW37760.1"/>
    <property type="molecule type" value="Genomic_DNA"/>
</dbReference>
<dbReference type="PANTHER" id="PTHR43730">
    <property type="entry name" value="BETA-MANNOSIDASE"/>
    <property type="match status" value="1"/>
</dbReference>
<dbReference type="InterPro" id="IPR050887">
    <property type="entry name" value="Beta-mannosidase_GH2"/>
</dbReference>
<comment type="catalytic activity">
    <reaction evidence="1">
        <text>Hydrolysis of terminal, non-reducing beta-D-mannose residues in beta-D-mannosides.</text>
        <dbReference type="EC" id="3.2.1.25"/>
    </reaction>
</comment>
<evidence type="ECO:0000313" key="8">
    <source>
        <dbReference type="Proteomes" id="UP000053342"/>
    </source>
</evidence>
<keyword evidence="4" id="KW-0326">Glycosidase</keyword>
<dbReference type="GO" id="GO:0006516">
    <property type="term" value="P:glycoprotein catabolic process"/>
    <property type="evidence" value="ECO:0007669"/>
    <property type="project" value="TreeGrafter"/>
</dbReference>
<dbReference type="InterPro" id="IPR036156">
    <property type="entry name" value="Beta-gal/glucu_dom_sf"/>
</dbReference>
<dbReference type="Proteomes" id="UP000053342">
    <property type="component" value="Unassembled WGS sequence"/>
</dbReference>
<keyword evidence="8" id="KW-1185">Reference proteome</keyword>
<evidence type="ECO:0000256" key="3">
    <source>
        <dbReference type="ARBA" id="ARBA00022801"/>
    </source>
</evidence>
<dbReference type="STRING" id="215243.A0A0D2D5S3"/>
<evidence type="ECO:0000259" key="6">
    <source>
        <dbReference type="Pfam" id="PF22666"/>
    </source>
</evidence>
<evidence type="ECO:0000313" key="7">
    <source>
        <dbReference type="EMBL" id="KIW37760.1"/>
    </source>
</evidence>
<dbReference type="InterPro" id="IPR008979">
    <property type="entry name" value="Galactose-bd-like_sf"/>
</dbReference>
<dbReference type="PANTHER" id="PTHR43730:SF1">
    <property type="entry name" value="BETA-MANNOSIDASE"/>
    <property type="match status" value="1"/>
</dbReference>
<gene>
    <name evidence="7" type="ORF">PV06_09752</name>
</gene>
<dbReference type="InterPro" id="IPR054593">
    <property type="entry name" value="Beta-mannosidase-like_N2"/>
</dbReference>
<dbReference type="InterPro" id="IPR013783">
    <property type="entry name" value="Ig-like_fold"/>
</dbReference>
<dbReference type="Pfam" id="PF00703">
    <property type="entry name" value="Glyco_hydro_2"/>
    <property type="match status" value="1"/>
</dbReference>
<dbReference type="GO" id="GO:0005975">
    <property type="term" value="P:carbohydrate metabolic process"/>
    <property type="evidence" value="ECO:0007669"/>
    <property type="project" value="InterPro"/>
</dbReference>
<dbReference type="Pfam" id="PF22666">
    <property type="entry name" value="Glyco_hydro_2_N2"/>
    <property type="match status" value="1"/>
</dbReference>
<evidence type="ECO:0000256" key="4">
    <source>
        <dbReference type="ARBA" id="ARBA00023295"/>
    </source>
</evidence>
<dbReference type="RefSeq" id="XP_016257976.1">
    <property type="nucleotide sequence ID" value="XM_016411222.1"/>
</dbReference>
<dbReference type="VEuPathDB" id="FungiDB:PV06_09752"/>
<dbReference type="SUPFAM" id="SSF49303">
    <property type="entry name" value="beta-Galactosidase/glucuronidase domain"/>
    <property type="match status" value="1"/>
</dbReference>
<accession>A0A0D2D5S3</accession>
<evidence type="ECO:0000256" key="2">
    <source>
        <dbReference type="ARBA" id="ARBA00012754"/>
    </source>
</evidence>
<dbReference type="GeneID" id="27361826"/>
<proteinExistence type="predicted"/>
<protein>
    <recommendedName>
        <fullName evidence="2">beta-mannosidase</fullName>
        <ecNumber evidence="2">3.2.1.25</ecNumber>
    </recommendedName>
</protein>
<feature type="domain" description="Beta-mannosidase-like galactose-binding" evidence="6">
    <location>
        <begin position="27"/>
        <end position="211"/>
    </location>
</feature>
<dbReference type="HOGENOM" id="CLU_005015_1_1_1"/>
<reference evidence="7 8" key="1">
    <citation type="submission" date="2015-01" db="EMBL/GenBank/DDBJ databases">
        <title>The Genome Sequence of Exophiala oligosperma CBS72588.</title>
        <authorList>
            <consortium name="The Broad Institute Genomics Platform"/>
            <person name="Cuomo C."/>
            <person name="de Hoog S."/>
            <person name="Gorbushina A."/>
            <person name="Stielow B."/>
            <person name="Teixiera M."/>
            <person name="Abouelleil A."/>
            <person name="Chapman S.B."/>
            <person name="Priest M."/>
            <person name="Young S.K."/>
            <person name="Wortman J."/>
            <person name="Nusbaum C."/>
            <person name="Birren B."/>
        </authorList>
    </citation>
    <scope>NUCLEOTIDE SEQUENCE [LARGE SCALE GENOMIC DNA]</scope>
    <source>
        <strain evidence="7 8">CBS 72588</strain>
    </source>
</reference>